<sequence>MSLVNGLARGHAGTLSPRRRKRAVISCLECHRRKQKCDRGWPCQHCRKRGKHTLCSYEGAEPPGRSLPESSSNTEHSTGSSIFAPTLDIDRRRGENRSALSCSHGEDLLARDFGYSTNNRHSTLGVLHTIGSPGAYESPCTNPVESSSEQPEDMSLKYRSLVRQLPTRAHIDILLETFFDGVNWHYDVVDEITFRDQLDVWAQVPYSTLQKGPVVLEPDIRVFPALLFQVLAQTLLYHPSDDERLEALKYGTGMTLLDVAKELSAAGNEVLELLGKRGGTIGTVQAGLLRAAFLKSSGQVVEAWHTLGSAIRDAQELGLHTSECLAESARARPGTESQVAWDRERRSRIWLLLHIWDFHMAVVLGRPSLTTAPNDKFSFPRDICQRQRGVLPTERADQDPPTPFSVILAGYQAAYRYLPTIHTIQTGGARVEDYGTVDQVHKEITKNIRSLPAWCRPDHPDMRFDLLPNCTWLPAAREALLSLVYFVLLALHRPYIFTHAESRSRALRAGLEILRSQARLFYLSQPRDFKVFNMVYASLDAIVLITAIYLMFPTENTEILDSSLSGIEWGLGRLAVLGDYNKMAKSAHGVVLNLYGRLRSRIAGAQQPHPPIAAVQTPGPDPWSANVGRGDFGPRVDPVWSNHVVPDHTWDFAPEAVPPPHPMQDLFIDHLSSGDIVAPDASIDPLLTGGAVDMTADSLHFAGTYADDSFWSFMNSLVP</sequence>
<feature type="domain" description="Zn(2)-C6 fungal-type" evidence="8">
    <location>
        <begin position="26"/>
        <end position="57"/>
    </location>
</feature>
<evidence type="ECO:0000259" key="8">
    <source>
        <dbReference type="PROSITE" id="PS50048"/>
    </source>
</evidence>
<dbReference type="GeneID" id="54323284"/>
<dbReference type="PROSITE" id="PS00463">
    <property type="entry name" value="ZN2_CY6_FUNGAL_1"/>
    <property type="match status" value="1"/>
</dbReference>
<keyword evidence="5" id="KW-0804">Transcription</keyword>
<dbReference type="SMART" id="SM00066">
    <property type="entry name" value="GAL4"/>
    <property type="match status" value="1"/>
</dbReference>
<dbReference type="InterPro" id="IPR036864">
    <property type="entry name" value="Zn2-C6_fun-type_DNA-bd_sf"/>
</dbReference>
<feature type="compositionally biased region" description="Low complexity" evidence="7">
    <location>
        <begin position="69"/>
        <end position="81"/>
    </location>
</feature>
<evidence type="ECO:0000256" key="5">
    <source>
        <dbReference type="ARBA" id="ARBA00023163"/>
    </source>
</evidence>
<dbReference type="GO" id="GO:0005634">
    <property type="term" value="C:nucleus"/>
    <property type="evidence" value="ECO:0007669"/>
    <property type="project" value="UniProtKB-SubCell"/>
</dbReference>
<dbReference type="GO" id="GO:0003677">
    <property type="term" value="F:DNA binding"/>
    <property type="evidence" value="ECO:0007669"/>
    <property type="project" value="UniProtKB-KW"/>
</dbReference>
<dbReference type="CDD" id="cd00067">
    <property type="entry name" value="GAL4"/>
    <property type="match status" value="1"/>
</dbReference>
<keyword evidence="3" id="KW-0805">Transcription regulation</keyword>
<dbReference type="EMBL" id="QUQM01000002">
    <property type="protein sequence ID" value="KAA8651686.1"/>
    <property type="molecule type" value="Genomic_DNA"/>
</dbReference>
<evidence type="ECO:0000256" key="4">
    <source>
        <dbReference type="ARBA" id="ARBA00023125"/>
    </source>
</evidence>
<evidence type="ECO:0000256" key="1">
    <source>
        <dbReference type="ARBA" id="ARBA00004123"/>
    </source>
</evidence>
<dbReference type="PANTHER" id="PTHR31001:SF87">
    <property type="entry name" value="COL-21"/>
    <property type="match status" value="1"/>
</dbReference>
<dbReference type="InterPro" id="IPR001138">
    <property type="entry name" value="Zn2Cys6_DnaBD"/>
</dbReference>
<proteinExistence type="predicted"/>
<dbReference type="Pfam" id="PF00172">
    <property type="entry name" value="Zn_clus"/>
    <property type="match status" value="1"/>
</dbReference>
<keyword evidence="4" id="KW-0238">DNA-binding</keyword>
<dbReference type="CDD" id="cd12148">
    <property type="entry name" value="fungal_TF_MHR"/>
    <property type="match status" value="1"/>
</dbReference>
<dbReference type="GO" id="GO:0009893">
    <property type="term" value="P:positive regulation of metabolic process"/>
    <property type="evidence" value="ECO:0007669"/>
    <property type="project" value="UniProtKB-ARBA"/>
</dbReference>
<dbReference type="SMART" id="SM00906">
    <property type="entry name" value="Fungal_trans"/>
    <property type="match status" value="1"/>
</dbReference>
<reference evidence="9 10" key="1">
    <citation type="submission" date="2019-08" db="EMBL/GenBank/DDBJ databases">
        <title>The genome sequence of a newly discovered highly antifungal drug resistant Aspergillus species, Aspergillus tanneri NIH 1004.</title>
        <authorList>
            <person name="Mounaud S."/>
            <person name="Singh I."/>
            <person name="Joardar V."/>
            <person name="Pakala S."/>
            <person name="Pakala S."/>
            <person name="Venepally P."/>
            <person name="Chung J.K."/>
            <person name="Losada L."/>
            <person name="Nierman W.C."/>
        </authorList>
    </citation>
    <scope>NUCLEOTIDE SEQUENCE [LARGE SCALE GENOMIC DNA]</scope>
    <source>
        <strain evidence="9 10">NIH1004</strain>
    </source>
</reference>
<dbReference type="Proteomes" id="UP000324241">
    <property type="component" value="Unassembled WGS sequence"/>
</dbReference>
<evidence type="ECO:0000256" key="2">
    <source>
        <dbReference type="ARBA" id="ARBA00022723"/>
    </source>
</evidence>
<dbReference type="GO" id="GO:0006351">
    <property type="term" value="P:DNA-templated transcription"/>
    <property type="evidence" value="ECO:0007669"/>
    <property type="project" value="InterPro"/>
</dbReference>
<evidence type="ECO:0000256" key="6">
    <source>
        <dbReference type="ARBA" id="ARBA00023242"/>
    </source>
</evidence>
<dbReference type="PROSITE" id="PS50048">
    <property type="entry name" value="ZN2_CY6_FUNGAL_2"/>
    <property type="match status" value="1"/>
</dbReference>
<dbReference type="Gene3D" id="4.10.240.10">
    <property type="entry name" value="Zn(2)-C6 fungal-type DNA-binding domain"/>
    <property type="match status" value="1"/>
</dbReference>
<gene>
    <name evidence="9" type="ORF">ATNIH1004_000582</name>
</gene>
<comment type="subcellular location">
    <subcellularLocation>
        <location evidence="1">Nucleus</location>
    </subcellularLocation>
</comment>
<name>A0A5M9N0B9_9EURO</name>
<dbReference type="GO" id="GO:0008270">
    <property type="term" value="F:zinc ion binding"/>
    <property type="evidence" value="ECO:0007669"/>
    <property type="project" value="InterPro"/>
</dbReference>
<dbReference type="RefSeq" id="XP_033431047.1">
    <property type="nucleotide sequence ID" value="XM_033565290.1"/>
</dbReference>
<keyword evidence="6" id="KW-0539">Nucleus</keyword>
<evidence type="ECO:0000256" key="3">
    <source>
        <dbReference type="ARBA" id="ARBA00023015"/>
    </source>
</evidence>
<dbReference type="VEuPathDB" id="FungiDB:EYZ11_010697"/>
<comment type="caution">
    <text evidence="9">The sequence shown here is derived from an EMBL/GenBank/DDBJ whole genome shotgun (WGS) entry which is preliminary data.</text>
</comment>
<protein>
    <recommendedName>
        <fullName evidence="8">Zn(2)-C6 fungal-type domain-containing protein</fullName>
    </recommendedName>
</protein>
<dbReference type="OrthoDB" id="5344325at2759"/>
<dbReference type="GO" id="GO:0000981">
    <property type="term" value="F:DNA-binding transcription factor activity, RNA polymerase II-specific"/>
    <property type="evidence" value="ECO:0007669"/>
    <property type="project" value="InterPro"/>
</dbReference>
<organism evidence="9 10">
    <name type="scientific">Aspergillus tanneri</name>
    <dbReference type="NCBI Taxonomy" id="1220188"/>
    <lineage>
        <taxon>Eukaryota</taxon>
        <taxon>Fungi</taxon>
        <taxon>Dikarya</taxon>
        <taxon>Ascomycota</taxon>
        <taxon>Pezizomycotina</taxon>
        <taxon>Eurotiomycetes</taxon>
        <taxon>Eurotiomycetidae</taxon>
        <taxon>Eurotiales</taxon>
        <taxon>Aspergillaceae</taxon>
        <taxon>Aspergillus</taxon>
        <taxon>Aspergillus subgen. Circumdati</taxon>
    </lineage>
</organism>
<dbReference type="PANTHER" id="PTHR31001">
    <property type="entry name" value="UNCHARACTERIZED TRANSCRIPTIONAL REGULATORY PROTEIN"/>
    <property type="match status" value="1"/>
</dbReference>
<dbReference type="AlphaFoldDB" id="A0A5M9N0B9"/>
<dbReference type="SUPFAM" id="SSF57701">
    <property type="entry name" value="Zn2/Cys6 DNA-binding domain"/>
    <property type="match status" value="1"/>
</dbReference>
<evidence type="ECO:0000256" key="7">
    <source>
        <dbReference type="SAM" id="MobiDB-lite"/>
    </source>
</evidence>
<evidence type="ECO:0000313" key="10">
    <source>
        <dbReference type="Proteomes" id="UP000324241"/>
    </source>
</evidence>
<keyword evidence="2" id="KW-0479">Metal-binding</keyword>
<feature type="region of interest" description="Disordered" evidence="7">
    <location>
        <begin position="61"/>
        <end position="88"/>
    </location>
</feature>
<accession>A0A5M9N0B9</accession>
<evidence type="ECO:0000313" key="9">
    <source>
        <dbReference type="EMBL" id="KAA8651686.1"/>
    </source>
</evidence>
<dbReference type="Pfam" id="PF04082">
    <property type="entry name" value="Fungal_trans"/>
    <property type="match status" value="1"/>
</dbReference>
<dbReference type="InterPro" id="IPR050613">
    <property type="entry name" value="Sec_Metabolite_Reg"/>
</dbReference>
<dbReference type="InterPro" id="IPR007219">
    <property type="entry name" value="XnlR_reg_dom"/>
</dbReference>